<keyword evidence="4" id="KW-0479">Metal-binding</keyword>
<proteinExistence type="inferred from homology"/>
<evidence type="ECO:0000313" key="11">
    <source>
        <dbReference type="Proteomes" id="UP000050794"/>
    </source>
</evidence>
<reference evidence="10 11" key="2">
    <citation type="submission" date="2018-11" db="EMBL/GenBank/DDBJ databases">
        <authorList>
            <consortium name="Pathogen Informatics"/>
        </authorList>
    </citation>
    <scope>NUCLEOTIDE SEQUENCE [LARGE SCALE GENOMIC DNA]</scope>
</reference>
<dbReference type="SUPFAM" id="SSF55486">
    <property type="entry name" value="Metalloproteases ('zincins'), catalytic domain"/>
    <property type="match status" value="1"/>
</dbReference>
<dbReference type="GO" id="GO:0046872">
    <property type="term" value="F:metal ion binding"/>
    <property type="evidence" value="ECO:0007669"/>
    <property type="project" value="UniProtKB-KW"/>
</dbReference>
<dbReference type="Gene3D" id="3.40.390.10">
    <property type="entry name" value="Collagenase (Catalytic Domain)"/>
    <property type="match status" value="1"/>
</dbReference>
<organism evidence="11 12">
    <name type="scientific">Toxocara canis</name>
    <name type="common">Canine roundworm</name>
    <dbReference type="NCBI Taxonomy" id="6265"/>
    <lineage>
        <taxon>Eukaryota</taxon>
        <taxon>Metazoa</taxon>
        <taxon>Ecdysozoa</taxon>
        <taxon>Nematoda</taxon>
        <taxon>Chromadorea</taxon>
        <taxon>Rhabditida</taxon>
        <taxon>Spirurina</taxon>
        <taxon>Ascaridomorpha</taxon>
        <taxon>Ascaridoidea</taxon>
        <taxon>Toxocaridae</taxon>
        <taxon>Toxocara</taxon>
    </lineage>
</organism>
<dbReference type="PRINTS" id="PR00786">
    <property type="entry name" value="NEPRILYSIN"/>
</dbReference>
<comment type="similarity">
    <text evidence="2">Belongs to the peptidase M13 family.</text>
</comment>
<dbReference type="AlphaFoldDB" id="A0A183V559"/>
<name>A0A183V559_TOXCA</name>
<dbReference type="Proteomes" id="UP000050794">
    <property type="component" value="Unassembled WGS sequence"/>
</dbReference>
<dbReference type="Pfam" id="PF05649">
    <property type="entry name" value="Peptidase_M13_N"/>
    <property type="match status" value="1"/>
</dbReference>
<sequence>MCAEFFSIWNFICRWEDCVFLSLAMMDMPVGKLYVENYFDKERAMQKMTELTTYFKNELISQLHNVDWMDKTTKQRAIEKAKCIEYKSGFPPYIFNETWMNENWGTDEPSESEPLLQLTIRIKLARVTDELLRLKKVVDRSIWFQSPAQVDAYYAPNLNEMIFPAGIMQFPFMSLGVPNYITYAMVGAVVGHEVSHAFDDQGGRYDELGNLNDWWDVETANKFYEKTECFVKQYEAVKVEEAGVHLNGRLSVGENIADNGGVKTALMAYKAWLRNTTMDEAALPGFQNYTSEQMFFLAYANNWCSMVRPKHYVQLIMTDVHAPSKYRAIVPLRNRIEFAEAYHCALGSPMNPVEKCAVW</sequence>
<dbReference type="InterPro" id="IPR008753">
    <property type="entry name" value="Peptidase_M13_N"/>
</dbReference>
<dbReference type="WBParaSite" id="TCNE_0001588001-mRNA-1">
    <property type="protein sequence ID" value="TCNE_0001588001-mRNA-1"/>
    <property type="gene ID" value="TCNE_0001588001"/>
</dbReference>
<evidence type="ECO:0000256" key="4">
    <source>
        <dbReference type="ARBA" id="ARBA00022723"/>
    </source>
</evidence>
<dbReference type="PANTHER" id="PTHR11733:SF192">
    <property type="entry name" value="NEPRILYSIN-21"/>
    <property type="match status" value="1"/>
</dbReference>
<dbReference type="GO" id="GO:0004222">
    <property type="term" value="F:metalloendopeptidase activity"/>
    <property type="evidence" value="ECO:0007669"/>
    <property type="project" value="InterPro"/>
</dbReference>
<keyword evidence="7" id="KW-0482">Metalloprotease</keyword>
<evidence type="ECO:0000256" key="2">
    <source>
        <dbReference type="ARBA" id="ARBA00007357"/>
    </source>
</evidence>
<dbReference type="InterPro" id="IPR000718">
    <property type="entry name" value="Peptidase_M13"/>
</dbReference>
<protein>
    <submittedName>
        <fullName evidence="12">Neprilysin</fullName>
    </submittedName>
</protein>
<feature type="domain" description="Peptidase M13 C-terminal" evidence="8">
    <location>
        <begin position="152"/>
        <end position="358"/>
    </location>
</feature>
<reference evidence="12" key="1">
    <citation type="submission" date="2016-06" db="UniProtKB">
        <authorList>
            <consortium name="WormBaseParasite"/>
        </authorList>
    </citation>
    <scope>IDENTIFICATION</scope>
</reference>
<evidence type="ECO:0000256" key="7">
    <source>
        <dbReference type="ARBA" id="ARBA00023049"/>
    </source>
</evidence>
<keyword evidence="3" id="KW-0645">Protease</keyword>
<dbReference type="PROSITE" id="PS51885">
    <property type="entry name" value="NEPRILYSIN"/>
    <property type="match status" value="1"/>
</dbReference>
<feature type="domain" description="Peptidase M13 N-terminal" evidence="9">
    <location>
        <begin position="14"/>
        <end position="91"/>
    </location>
</feature>
<evidence type="ECO:0000259" key="9">
    <source>
        <dbReference type="Pfam" id="PF05649"/>
    </source>
</evidence>
<dbReference type="GO" id="GO:0005886">
    <property type="term" value="C:plasma membrane"/>
    <property type="evidence" value="ECO:0007669"/>
    <property type="project" value="TreeGrafter"/>
</dbReference>
<evidence type="ECO:0000256" key="6">
    <source>
        <dbReference type="ARBA" id="ARBA00022833"/>
    </source>
</evidence>
<dbReference type="InterPro" id="IPR018497">
    <property type="entry name" value="Peptidase_M13_C"/>
</dbReference>
<dbReference type="EMBL" id="UYWY01023164">
    <property type="protein sequence ID" value="VDM47200.1"/>
    <property type="molecule type" value="Genomic_DNA"/>
</dbReference>
<dbReference type="PANTHER" id="PTHR11733">
    <property type="entry name" value="ZINC METALLOPROTEASE FAMILY M13 NEPRILYSIN-RELATED"/>
    <property type="match status" value="1"/>
</dbReference>
<keyword evidence="11" id="KW-1185">Reference proteome</keyword>
<dbReference type="CDD" id="cd08662">
    <property type="entry name" value="M13"/>
    <property type="match status" value="1"/>
</dbReference>
<dbReference type="InterPro" id="IPR024079">
    <property type="entry name" value="MetalloPept_cat_dom_sf"/>
</dbReference>
<evidence type="ECO:0000259" key="8">
    <source>
        <dbReference type="Pfam" id="PF01431"/>
    </source>
</evidence>
<evidence type="ECO:0000256" key="3">
    <source>
        <dbReference type="ARBA" id="ARBA00022670"/>
    </source>
</evidence>
<accession>A0A183V559</accession>
<keyword evidence="5" id="KW-0378">Hydrolase</keyword>
<dbReference type="GO" id="GO:0016485">
    <property type="term" value="P:protein processing"/>
    <property type="evidence" value="ECO:0007669"/>
    <property type="project" value="TreeGrafter"/>
</dbReference>
<evidence type="ECO:0000313" key="12">
    <source>
        <dbReference type="WBParaSite" id="TCNE_0001588001-mRNA-1"/>
    </source>
</evidence>
<evidence type="ECO:0000256" key="1">
    <source>
        <dbReference type="ARBA" id="ARBA00001947"/>
    </source>
</evidence>
<evidence type="ECO:0000313" key="10">
    <source>
        <dbReference type="EMBL" id="VDM47200.1"/>
    </source>
</evidence>
<comment type="cofactor">
    <cofactor evidence="1">
        <name>Zn(2+)</name>
        <dbReference type="ChEBI" id="CHEBI:29105"/>
    </cofactor>
</comment>
<dbReference type="Pfam" id="PF01431">
    <property type="entry name" value="Peptidase_M13"/>
    <property type="match status" value="1"/>
</dbReference>
<evidence type="ECO:0000256" key="5">
    <source>
        <dbReference type="ARBA" id="ARBA00022801"/>
    </source>
</evidence>
<gene>
    <name evidence="10" type="ORF">TCNE_LOCUS15879</name>
</gene>
<keyword evidence="6" id="KW-0862">Zinc</keyword>